<organism evidence="2">
    <name type="scientific">bioreactor metagenome</name>
    <dbReference type="NCBI Taxonomy" id="1076179"/>
    <lineage>
        <taxon>unclassified sequences</taxon>
        <taxon>metagenomes</taxon>
        <taxon>ecological metagenomes</taxon>
    </lineage>
</organism>
<dbReference type="SUPFAM" id="SSF47336">
    <property type="entry name" value="ACP-like"/>
    <property type="match status" value="1"/>
</dbReference>
<sequence length="81" mass="9299">MKFKEEILKSLIADIFGVDAKSINEDTSIDTVDEWDSIKHLNLILALESEFDVTFSEQETVEILNYPLIVLTLKEHGIEFI</sequence>
<dbReference type="InterPro" id="IPR036736">
    <property type="entry name" value="ACP-like_sf"/>
</dbReference>
<evidence type="ECO:0000259" key="1">
    <source>
        <dbReference type="Pfam" id="PF00550"/>
    </source>
</evidence>
<accession>A0A645DWD3</accession>
<reference evidence="2" key="1">
    <citation type="submission" date="2019-08" db="EMBL/GenBank/DDBJ databases">
        <authorList>
            <person name="Kucharzyk K."/>
            <person name="Murdoch R.W."/>
            <person name="Higgins S."/>
            <person name="Loffler F."/>
        </authorList>
    </citation>
    <scope>NUCLEOTIDE SEQUENCE</scope>
</reference>
<dbReference type="InterPro" id="IPR009081">
    <property type="entry name" value="PP-bd_ACP"/>
</dbReference>
<dbReference type="Gene3D" id="1.10.1200.10">
    <property type="entry name" value="ACP-like"/>
    <property type="match status" value="1"/>
</dbReference>
<feature type="domain" description="Carrier" evidence="1">
    <location>
        <begin position="7"/>
        <end position="58"/>
    </location>
</feature>
<proteinExistence type="predicted"/>
<dbReference type="EMBL" id="VSSQ01040543">
    <property type="protein sequence ID" value="MPM93820.1"/>
    <property type="molecule type" value="Genomic_DNA"/>
</dbReference>
<name>A0A645DWD3_9ZZZZ</name>
<dbReference type="AlphaFoldDB" id="A0A645DWD3"/>
<gene>
    <name evidence="2" type="ORF">SDC9_140962</name>
</gene>
<comment type="caution">
    <text evidence="2">The sequence shown here is derived from an EMBL/GenBank/DDBJ whole genome shotgun (WGS) entry which is preliminary data.</text>
</comment>
<protein>
    <recommendedName>
        <fullName evidence="1">Carrier domain-containing protein</fullName>
    </recommendedName>
</protein>
<dbReference type="Pfam" id="PF00550">
    <property type="entry name" value="PP-binding"/>
    <property type="match status" value="1"/>
</dbReference>
<evidence type="ECO:0000313" key="2">
    <source>
        <dbReference type="EMBL" id="MPM93820.1"/>
    </source>
</evidence>